<keyword evidence="5" id="KW-0460">Magnesium</keyword>
<organism evidence="7 8">
    <name type="scientific">Chrysophaeum taylorii</name>
    <dbReference type="NCBI Taxonomy" id="2483200"/>
    <lineage>
        <taxon>Eukaryota</taxon>
        <taxon>Sar</taxon>
        <taxon>Stramenopiles</taxon>
        <taxon>Ochrophyta</taxon>
        <taxon>Pelagophyceae</taxon>
        <taxon>Pelagomonadales</taxon>
        <taxon>Pelagomonadaceae</taxon>
        <taxon>Chrysophaeum</taxon>
    </lineage>
</organism>
<evidence type="ECO:0000256" key="6">
    <source>
        <dbReference type="ARBA" id="ARBA00033711"/>
    </source>
</evidence>
<dbReference type="PANTHER" id="PTHR37311">
    <property type="entry name" value="2-PHOSPHOSULFOLACTATE PHOSPHATASE-RELATED"/>
    <property type="match status" value="1"/>
</dbReference>
<dbReference type="Gene3D" id="3.90.1560.10">
    <property type="entry name" value="ComB-like"/>
    <property type="match status" value="1"/>
</dbReference>
<keyword evidence="8" id="KW-1185">Reference proteome</keyword>
<accession>A0AAD7U692</accession>
<proteinExistence type="inferred from homology"/>
<evidence type="ECO:0000313" key="7">
    <source>
        <dbReference type="EMBL" id="KAJ8598878.1"/>
    </source>
</evidence>
<evidence type="ECO:0000256" key="1">
    <source>
        <dbReference type="ARBA" id="ARBA00001946"/>
    </source>
</evidence>
<dbReference type="EMBL" id="JAQMWT010000629">
    <property type="protein sequence ID" value="KAJ8598878.1"/>
    <property type="molecule type" value="Genomic_DNA"/>
</dbReference>
<name>A0AAD7U692_9STRA</name>
<dbReference type="InterPro" id="IPR036702">
    <property type="entry name" value="ComB-like_sf"/>
</dbReference>
<dbReference type="AlphaFoldDB" id="A0AAD7U692"/>
<evidence type="ECO:0000256" key="5">
    <source>
        <dbReference type="ARBA" id="ARBA00022842"/>
    </source>
</evidence>
<dbReference type="Pfam" id="PF04029">
    <property type="entry name" value="2-ph_phosp"/>
    <property type="match status" value="1"/>
</dbReference>
<keyword evidence="4" id="KW-0378">Hydrolase</keyword>
<dbReference type="InterPro" id="IPR005238">
    <property type="entry name" value="ComB-like"/>
</dbReference>
<comment type="similarity">
    <text evidence="2">Belongs to the ComB family.</text>
</comment>
<reference evidence="7" key="1">
    <citation type="submission" date="2023-01" db="EMBL/GenBank/DDBJ databases">
        <title>Metagenome sequencing of chrysophaentin producing Chrysophaeum taylorii.</title>
        <authorList>
            <person name="Davison J."/>
            <person name="Bewley C."/>
        </authorList>
    </citation>
    <scope>NUCLEOTIDE SEQUENCE</scope>
    <source>
        <strain evidence="7">NIES-1699</strain>
    </source>
</reference>
<evidence type="ECO:0000256" key="2">
    <source>
        <dbReference type="ARBA" id="ARBA00009997"/>
    </source>
</evidence>
<comment type="cofactor">
    <cofactor evidence="1">
        <name>Mg(2+)</name>
        <dbReference type="ChEBI" id="CHEBI:18420"/>
    </cofactor>
</comment>
<dbReference type="GO" id="GO:0050532">
    <property type="term" value="F:2-phosphosulfolactate phosphatase activity"/>
    <property type="evidence" value="ECO:0007669"/>
    <property type="project" value="UniProtKB-EC"/>
</dbReference>
<dbReference type="GO" id="GO:0050545">
    <property type="term" value="F:sulfopyruvate decarboxylase activity"/>
    <property type="evidence" value="ECO:0007669"/>
    <property type="project" value="TreeGrafter"/>
</dbReference>
<evidence type="ECO:0000313" key="8">
    <source>
        <dbReference type="Proteomes" id="UP001230188"/>
    </source>
</evidence>
<protein>
    <recommendedName>
        <fullName evidence="3">2-phosphosulfolactate phosphatase</fullName>
        <ecNumber evidence="3">3.1.3.71</ecNumber>
    </recommendedName>
</protein>
<dbReference type="Proteomes" id="UP001230188">
    <property type="component" value="Unassembled WGS sequence"/>
</dbReference>
<dbReference type="SUPFAM" id="SSF142823">
    <property type="entry name" value="ComB-like"/>
    <property type="match status" value="1"/>
</dbReference>
<evidence type="ECO:0000256" key="4">
    <source>
        <dbReference type="ARBA" id="ARBA00022801"/>
    </source>
</evidence>
<gene>
    <name evidence="7" type="ORF">CTAYLR_009971</name>
</gene>
<dbReference type="GO" id="GO:0000287">
    <property type="term" value="F:magnesium ion binding"/>
    <property type="evidence" value="ECO:0007669"/>
    <property type="project" value="InterPro"/>
</dbReference>
<evidence type="ECO:0000256" key="3">
    <source>
        <dbReference type="ARBA" id="ARBA00012953"/>
    </source>
</evidence>
<dbReference type="PANTHER" id="PTHR37311:SF1">
    <property type="entry name" value="2-PHOSPHOSULFOLACTATE PHOSPHATASE-RELATED"/>
    <property type="match status" value="1"/>
</dbReference>
<dbReference type="EC" id="3.1.3.71" evidence="3"/>
<comment type="caution">
    <text evidence="7">The sequence shown here is derived from an EMBL/GenBank/DDBJ whole genome shotgun (WGS) entry which is preliminary data.</text>
</comment>
<sequence>MSMASDSVPAARSVEVQVVEDLGLCRRLRLETCRHHIRDYHLFLVGTAQPFNTPYYFMKMAKSLPTSSFFIPEAESFRTNYAPPRLFKKTVGNVNLLMWTKVGSPLRTLGFDGFKNTEANTNVTDEAAGNKTAFFFETCRASTQSSAAKTASSSRRWASSESQIVVSRSRYSVRDDPLRLRLHLTIHRACLNKDNLASLLDDSQWVQMAASVSKHLIDTFIEDVMDDWPPRQSVFHDLGPLDKAVHRVEKRGAHGYRLIASSLINHVKAWPRPRGPFPRRGDPREANDDAAIFGRWNGAPRQVGSKDPARIVAWFLDPFIMQQPTMECVKPSWHGGFAARGSRGNLNRRKQALAHPKDDIDAKFNKKTIAIVEVEIWKQTRMHSTASEKTGHVQRATSTLVTAFANGLHDARVYKDVSEIPRGDGSLLGGERNFVKIPGFDLDNSPRRYDRATVEGRSLVFTSTNGAAALSTLGTSTVALGSFLNLRAVADFVDTDVLLLCSGTHGARSDEDELFAGTLAISLNDRGFEFEDEVTREVADTARLAMAQPHFWWKLMRDSANARGLRDHGLGDDIEFVASVDKYPDVLPIRRPGQDRFYLWGG</sequence>
<comment type="catalytic activity">
    <reaction evidence="6">
        <text>(2R)-O-phospho-3-sulfolactate + H2O = (2R)-3-sulfolactate + phosphate</text>
        <dbReference type="Rhea" id="RHEA:23416"/>
        <dbReference type="ChEBI" id="CHEBI:15377"/>
        <dbReference type="ChEBI" id="CHEBI:15597"/>
        <dbReference type="ChEBI" id="CHEBI:43474"/>
        <dbReference type="ChEBI" id="CHEBI:58738"/>
        <dbReference type="EC" id="3.1.3.71"/>
    </reaction>
</comment>